<dbReference type="Proteomes" id="UP001279734">
    <property type="component" value="Unassembled WGS sequence"/>
</dbReference>
<protein>
    <submittedName>
        <fullName evidence="1">Uncharacterized protein</fullName>
    </submittedName>
</protein>
<keyword evidence="2" id="KW-1185">Reference proteome</keyword>
<evidence type="ECO:0000313" key="2">
    <source>
        <dbReference type="Proteomes" id="UP001279734"/>
    </source>
</evidence>
<gene>
    <name evidence="1" type="ORF">Nepgr_018667</name>
</gene>
<dbReference type="EMBL" id="BSYO01000017">
    <property type="protein sequence ID" value="GMH16826.1"/>
    <property type="molecule type" value="Genomic_DNA"/>
</dbReference>
<accession>A0AAD3SU10</accession>
<dbReference type="AlphaFoldDB" id="A0AAD3SU10"/>
<reference evidence="1" key="1">
    <citation type="submission" date="2023-05" db="EMBL/GenBank/DDBJ databases">
        <title>Nepenthes gracilis genome sequencing.</title>
        <authorList>
            <person name="Fukushima K."/>
        </authorList>
    </citation>
    <scope>NUCLEOTIDE SEQUENCE</scope>
    <source>
        <strain evidence="1">SING2019-196</strain>
    </source>
</reference>
<organism evidence="1 2">
    <name type="scientific">Nepenthes gracilis</name>
    <name type="common">Slender pitcher plant</name>
    <dbReference type="NCBI Taxonomy" id="150966"/>
    <lineage>
        <taxon>Eukaryota</taxon>
        <taxon>Viridiplantae</taxon>
        <taxon>Streptophyta</taxon>
        <taxon>Embryophyta</taxon>
        <taxon>Tracheophyta</taxon>
        <taxon>Spermatophyta</taxon>
        <taxon>Magnoliopsida</taxon>
        <taxon>eudicotyledons</taxon>
        <taxon>Gunneridae</taxon>
        <taxon>Pentapetalae</taxon>
        <taxon>Caryophyllales</taxon>
        <taxon>Nepenthaceae</taxon>
        <taxon>Nepenthes</taxon>
    </lineage>
</organism>
<evidence type="ECO:0000313" key="1">
    <source>
        <dbReference type="EMBL" id="GMH16826.1"/>
    </source>
</evidence>
<sequence length="97" mass="10665">MSKGAATTQSTISSYLRRRLAPRRLLVQSLPPPLTPAANDGAATFLLVIVAIYRQPSRKEDRSIESHNAPLKVFFISRFGSLLGEISSVFSTCNFLI</sequence>
<comment type="caution">
    <text evidence="1">The sequence shown here is derived from an EMBL/GenBank/DDBJ whole genome shotgun (WGS) entry which is preliminary data.</text>
</comment>
<name>A0AAD3SU10_NEPGR</name>
<proteinExistence type="predicted"/>